<dbReference type="EMBL" id="NMUQ01000003">
    <property type="protein sequence ID" value="OXM13370.1"/>
    <property type="molecule type" value="Genomic_DNA"/>
</dbReference>
<sequence length="78" mass="8890">MPRSRIIRLLKGISYQLMEDPAPQWIVSIIMDNLFNGGTTIKMVGLKRTLILQIMETLNNILRFLTNTYGTGVIPINQ</sequence>
<accession>A0A229NU26</accession>
<dbReference type="Proteomes" id="UP000215145">
    <property type="component" value="Unassembled WGS sequence"/>
</dbReference>
<evidence type="ECO:0000313" key="1">
    <source>
        <dbReference type="EMBL" id="OXM13370.1"/>
    </source>
</evidence>
<reference evidence="1 2" key="1">
    <citation type="submission" date="2017-07" db="EMBL/GenBank/DDBJ databases">
        <title>Paenibacillus herberti R33 genome sequencing and assembly.</title>
        <authorList>
            <person name="Su W."/>
        </authorList>
    </citation>
    <scope>NUCLEOTIDE SEQUENCE [LARGE SCALE GENOMIC DNA]</scope>
    <source>
        <strain evidence="1 2">R33</strain>
    </source>
</reference>
<dbReference type="AlphaFoldDB" id="A0A229NU26"/>
<name>A0A229NU26_9BACL</name>
<proteinExistence type="predicted"/>
<evidence type="ECO:0000313" key="2">
    <source>
        <dbReference type="Proteomes" id="UP000215145"/>
    </source>
</evidence>
<gene>
    <name evidence="1" type="ORF">CGZ75_20115</name>
</gene>
<keyword evidence="2" id="KW-1185">Reference proteome</keyword>
<comment type="caution">
    <text evidence="1">The sequence shown here is derived from an EMBL/GenBank/DDBJ whole genome shotgun (WGS) entry which is preliminary data.</text>
</comment>
<organism evidence="1 2">
    <name type="scientific">Paenibacillus herberti</name>
    <dbReference type="NCBI Taxonomy" id="1619309"/>
    <lineage>
        <taxon>Bacteria</taxon>
        <taxon>Bacillati</taxon>
        <taxon>Bacillota</taxon>
        <taxon>Bacilli</taxon>
        <taxon>Bacillales</taxon>
        <taxon>Paenibacillaceae</taxon>
        <taxon>Paenibacillus</taxon>
    </lineage>
</organism>
<protein>
    <submittedName>
        <fullName evidence="1">Uncharacterized protein</fullName>
    </submittedName>
</protein>